<dbReference type="KEGG" id="vg:55614726"/>
<dbReference type="RefSeq" id="YP_009844402.1">
    <property type="nucleotide sequence ID" value="NC_048755.1"/>
</dbReference>
<dbReference type="Pfam" id="PF01467">
    <property type="entry name" value="CTP_transf_like"/>
    <property type="match status" value="1"/>
</dbReference>
<dbReference type="Gene3D" id="3.40.50.620">
    <property type="entry name" value="HUPs"/>
    <property type="match status" value="1"/>
</dbReference>
<dbReference type="EMBL" id="MK580972">
    <property type="protein sequence ID" value="QBP06252.1"/>
    <property type="molecule type" value="Genomic_DNA"/>
</dbReference>
<dbReference type="InterPro" id="IPR004821">
    <property type="entry name" value="Cyt_trans-like"/>
</dbReference>
<proteinExistence type="predicted"/>
<reference evidence="2 3" key="1">
    <citation type="submission" date="2019-02" db="EMBL/GenBank/DDBJ databases">
        <authorList>
            <person name="He Y."/>
            <person name="Shi H."/>
            <person name="Li J."/>
            <person name="Sun Y."/>
        </authorList>
    </citation>
    <scope>NUCLEOTIDE SEQUENCE [LARGE SCALE GENOMIC DNA]</scope>
</reference>
<dbReference type="SUPFAM" id="SSF52374">
    <property type="entry name" value="Nucleotidylyl transferase"/>
    <property type="match status" value="1"/>
</dbReference>
<evidence type="ECO:0000259" key="1">
    <source>
        <dbReference type="Pfam" id="PF01467"/>
    </source>
</evidence>
<evidence type="ECO:0000313" key="3">
    <source>
        <dbReference type="Proteomes" id="UP000294655"/>
    </source>
</evidence>
<organism evidence="2 3">
    <name type="scientific">Stenotrophomonas phage YB07</name>
    <dbReference type="NCBI Taxonomy" id="2555548"/>
    <lineage>
        <taxon>Viruses</taxon>
        <taxon>Duplodnaviria</taxon>
        <taxon>Heunggongvirae</taxon>
        <taxon>Uroviricota</taxon>
        <taxon>Caudoviricetes</taxon>
        <taxon>Menderavirus</taxon>
        <taxon>Menderavirus IMESM1</taxon>
    </lineage>
</organism>
<dbReference type="GO" id="GO:0003824">
    <property type="term" value="F:catalytic activity"/>
    <property type="evidence" value="ECO:0007669"/>
    <property type="project" value="InterPro"/>
</dbReference>
<name>A0A482IEB0_9CAUD</name>
<dbReference type="NCBIfam" id="TIGR00125">
    <property type="entry name" value="cyt_tran_rel"/>
    <property type="match status" value="1"/>
</dbReference>
<sequence>MNILFPGRFQPIHKGHIHTFNELSKKGKVHIAVIRGAVTSRNLKLNPFSEDQQLDLIQDALPDVEPIIFANGYLPDILEWYKNHGIKIDAIACGSDRINTYAAQLARGGVSDVVIYPVKRLGSATEVRRHLAEDNRLLFQASMPESLHGWYKILKRTVDESDGNIE</sequence>
<dbReference type="InterPro" id="IPR014729">
    <property type="entry name" value="Rossmann-like_a/b/a_fold"/>
</dbReference>
<dbReference type="Proteomes" id="UP000294655">
    <property type="component" value="Segment"/>
</dbReference>
<feature type="domain" description="Cytidyltransferase-like" evidence="1">
    <location>
        <begin position="4"/>
        <end position="115"/>
    </location>
</feature>
<evidence type="ECO:0000313" key="2">
    <source>
        <dbReference type="EMBL" id="QBP06252.1"/>
    </source>
</evidence>
<accession>A0A482IEB0</accession>
<dbReference type="GeneID" id="55614726"/>
<protein>
    <recommendedName>
        <fullName evidence="1">Cytidyltransferase-like domain-containing protein</fullName>
    </recommendedName>
</protein>